<accession>S3C7T7</accession>
<dbReference type="STRING" id="1262450.S3C7T7"/>
<dbReference type="EMBL" id="KE148147">
    <property type="protein sequence ID" value="EPE09589.1"/>
    <property type="molecule type" value="Genomic_DNA"/>
</dbReference>
<dbReference type="PANTHER" id="PTHR11895">
    <property type="entry name" value="TRANSAMIDASE"/>
    <property type="match status" value="1"/>
</dbReference>
<protein>
    <submittedName>
        <fullName evidence="2">Glutamyl-trna amidotransferase subunit a</fullName>
    </submittedName>
</protein>
<dbReference type="HOGENOM" id="CLU_009600_0_2_1"/>
<feature type="domain" description="Amidase" evidence="1">
    <location>
        <begin position="151"/>
        <end position="575"/>
    </location>
</feature>
<reference evidence="2 3" key="1">
    <citation type="journal article" date="2013" name="BMC Genomics">
        <title>The genome and transcriptome of the pine saprophyte Ophiostoma piceae, and a comparison with the bark beetle-associated pine pathogen Grosmannia clavigera.</title>
        <authorList>
            <person name="Haridas S."/>
            <person name="Wang Y."/>
            <person name="Lim L."/>
            <person name="Massoumi Alamouti S."/>
            <person name="Jackman S."/>
            <person name="Docking R."/>
            <person name="Robertson G."/>
            <person name="Birol I."/>
            <person name="Bohlmann J."/>
            <person name="Breuil C."/>
        </authorList>
    </citation>
    <scope>NUCLEOTIDE SEQUENCE [LARGE SCALE GENOMIC DNA]</scope>
    <source>
        <strain evidence="2 3">UAMH 11346</strain>
    </source>
</reference>
<dbReference type="AlphaFoldDB" id="S3C7T7"/>
<dbReference type="InterPro" id="IPR023631">
    <property type="entry name" value="Amidase_dom"/>
</dbReference>
<dbReference type="SUPFAM" id="SSF75304">
    <property type="entry name" value="Amidase signature (AS) enzymes"/>
    <property type="match status" value="1"/>
</dbReference>
<dbReference type="GO" id="GO:0016740">
    <property type="term" value="F:transferase activity"/>
    <property type="evidence" value="ECO:0007669"/>
    <property type="project" value="UniProtKB-KW"/>
</dbReference>
<dbReference type="InterPro" id="IPR000120">
    <property type="entry name" value="Amidase"/>
</dbReference>
<dbReference type="InterPro" id="IPR036928">
    <property type="entry name" value="AS_sf"/>
</dbReference>
<dbReference type="eggNOG" id="KOG1211">
    <property type="taxonomic scope" value="Eukaryota"/>
</dbReference>
<organism evidence="2 3">
    <name type="scientific">Ophiostoma piceae (strain UAMH 11346)</name>
    <name type="common">Sap stain fungus</name>
    <dbReference type="NCBI Taxonomy" id="1262450"/>
    <lineage>
        <taxon>Eukaryota</taxon>
        <taxon>Fungi</taxon>
        <taxon>Dikarya</taxon>
        <taxon>Ascomycota</taxon>
        <taxon>Pezizomycotina</taxon>
        <taxon>Sordariomycetes</taxon>
        <taxon>Sordariomycetidae</taxon>
        <taxon>Ophiostomatales</taxon>
        <taxon>Ophiostomataceae</taxon>
        <taxon>Ophiostoma</taxon>
    </lineage>
</organism>
<dbReference type="VEuPathDB" id="FungiDB:F503_07365"/>
<name>S3C7T7_OPHP1</name>
<gene>
    <name evidence="2" type="ORF">F503_07365</name>
</gene>
<evidence type="ECO:0000313" key="3">
    <source>
        <dbReference type="Proteomes" id="UP000016923"/>
    </source>
</evidence>
<keyword evidence="2" id="KW-0808">Transferase</keyword>
<dbReference type="OrthoDB" id="421993at2759"/>
<keyword evidence="3" id="KW-1185">Reference proteome</keyword>
<dbReference type="PANTHER" id="PTHR11895:SF67">
    <property type="entry name" value="AMIDASE DOMAIN-CONTAINING PROTEIN"/>
    <property type="match status" value="1"/>
</dbReference>
<sequence length="619" mass="66269">MAARPFVNYPDPKEGADLEYRIPVPNNPAVRGLSLVAASTLVHYLGPVQRLLWNNTGFGRIKDIPGLGDEVATYSPRVIPTGDPAASASAETILPFGADVTEPQHTAHATRFYSAADYHALYTAGTITPLDVVEALLPLVQRDLGSIYETAFLVTKVDELRTAAAASAARWAAGRPLGLLDGVPFSVKCDIDVAGYVSTNGINPRLDDPAFGKKYPRLLQPATKTAWPVRKLLDAGALLVAQNNMHEIGMDTTGCNPRNGTPINWYNTTYYPGGSSSGAASALGAGLVPIALGTDAGGSIRVPPSFNGVYGLKPTHDRTIVMDSSTCITGPMAGTVADLTAAYRTVSQPNPADPVTGKFSISQPIRTASGAIKKPVLGIPRDWVNNSDPEVKAMFGNLVAHYEKQGYEVIDVAIPYLAEGQSAHAPLCLVEGLDKIRDRAAPNRDAWPGMLNAQNNLLLTVIKQASAVDFAKCNQLRTILMRHLAFLWEKHGSALTIVTPTTPMVGWPKHEGDAKYGMLDGNMTLRCMQYVWLANVTGCPSVTCPMGYGTPAQGEGNVPVGVLAMGEWGAEELLLQFAAEAERYLHNDYAGGRQRPVKWVDVVGLAKAEHEKIVVQEPK</sequence>
<dbReference type="Pfam" id="PF01425">
    <property type="entry name" value="Amidase"/>
    <property type="match status" value="1"/>
</dbReference>
<evidence type="ECO:0000313" key="2">
    <source>
        <dbReference type="EMBL" id="EPE09589.1"/>
    </source>
</evidence>
<proteinExistence type="predicted"/>
<dbReference type="Proteomes" id="UP000016923">
    <property type="component" value="Unassembled WGS sequence"/>
</dbReference>
<dbReference type="Gene3D" id="3.90.1300.10">
    <property type="entry name" value="Amidase signature (AS) domain"/>
    <property type="match status" value="1"/>
</dbReference>
<dbReference type="OMA" id="YGMSDTN"/>
<evidence type="ECO:0000259" key="1">
    <source>
        <dbReference type="Pfam" id="PF01425"/>
    </source>
</evidence>